<protein>
    <submittedName>
        <fullName evidence="1">Uncharacterized protein</fullName>
    </submittedName>
</protein>
<organism evidence="1 2">
    <name type="scientific">Candidatus Portnoybacteria bacterium CG_4_10_14_0_2_um_filter_39_11</name>
    <dbReference type="NCBI Taxonomy" id="1974797"/>
    <lineage>
        <taxon>Bacteria</taxon>
        <taxon>Candidatus Portnoyibacteriota</taxon>
    </lineage>
</organism>
<name>A0A2M7UHB9_9BACT</name>
<accession>A0A2M7UHB9</accession>
<evidence type="ECO:0000313" key="1">
    <source>
        <dbReference type="EMBL" id="PIZ70615.1"/>
    </source>
</evidence>
<evidence type="ECO:0000313" key="2">
    <source>
        <dbReference type="Proteomes" id="UP000231071"/>
    </source>
</evidence>
<reference evidence="2" key="1">
    <citation type="submission" date="2017-09" db="EMBL/GenBank/DDBJ databases">
        <title>Depth-based differentiation of microbial function through sediment-hosted aquifers and enrichment of novel symbionts in the deep terrestrial subsurface.</title>
        <authorList>
            <person name="Probst A.J."/>
            <person name="Ladd B."/>
            <person name="Jarett J.K."/>
            <person name="Geller-Mcgrath D.E."/>
            <person name="Sieber C.M.K."/>
            <person name="Emerson J.B."/>
            <person name="Anantharaman K."/>
            <person name="Thomas B.C."/>
            <person name="Malmstrom R."/>
            <person name="Stieglmeier M."/>
            <person name="Klingl A."/>
            <person name="Woyke T."/>
            <person name="Ryan C.M."/>
            <person name="Banfield J.F."/>
        </authorList>
    </citation>
    <scope>NUCLEOTIDE SEQUENCE [LARGE SCALE GENOMIC DNA]</scope>
</reference>
<dbReference type="EMBL" id="PFOI01000042">
    <property type="protein sequence ID" value="PIZ70615.1"/>
    <property type="molecule type" value="Genomic_DNA"/>
</dbReference>
<sequence length="284" mass="32192">MDYRRRKQIIIALLLALVLILLLAGAYYKWFYNVPTCFDNKQNQKEEGVDCGGPCAISCERLTIKDLQIEWVKFLPLKDNHYDLAAKITNPNPNFGLGELAYIFRLYDASGAKIKEQTGSSFIAPGQKKYLVEGNVTTDKPIDKVELAITKSEPVDWQRLKEGFQMPNIYVHDKQFKFLEKSAATAQASGIIKNDSLFDFDTISVAIVLFDENKEVVGVNKTEARTVPAGEERYFAALWFNQLAPAVTNVDMQAETNLFLDENFMRRFGVLGEKFQEYGPTTSQ</sequence>
<comment type="caution">
    <text evidence="1">The sequence shown here is derived from an EMBL/GenBank/DDBJ whole genome shotgun (WGS) entry which is preliminary data.</text>
</comment>
<dbReference type="Proteomes" id="UP000231071">
    <property type="component" value="Unassembled WGS sequence"/>
</dbReference>
<gene>
    <name evidence="1" type="ORF">COY09_02530</name>
</gene>
<dbReference type="AlphaFoldDB" id="A0A2M7UHB9"/>
<proteinExistence type="predicted"/>